<comment type="caution">
    <text evidence="6">The sequence shown here is derived from an EMBL/GenBank/DDBJ whole genome shotgun (WGS) entry which is preliminary data.</text>
</comment>
<gene>
    <name evidence="6" type="ORF">FOXB_12087</name>
</gene>
<dbReference type="Gene3D" id="1.10.510.10">
    <property type="entry name" value="Transferase(Phosphotransferase) domain 1"/>
    <property type="match status" value="1"/>
</dbReference>
<dbReference type="InterPro" id="IPR011009">
    <property type="entry name" value="Kinase-like_dom_sf"/>
</dbReference>
<reference evidence="6" key="1">
    <citation type="journal article" date="2012" name="Mol. Plant Microbe Interact.">
        <title>A highly conserved effector in Fusarium oxysporum is required for full virulence on Arabidopsis.</title>
        <authorList>
            <person name="Thatcher L.F."/>
            <person name="Gardiner D.M."/>
            <person name="Kazan K."/>
            <person name="Manners J."/>
        </authorList>
    </citation>
    <scope>NUCLEOTIDE SEQUENCE [LARGE SCALE GENOMIC DNA]</scope>
    <source>
        <strain evidence="6">Fo5176</strain>
    </source>
</reference>
<dbReference type="SMART" id="SM00220">
    <property type="entry name" value="S_TKc"/>
    <property type="match status" value="1"/>
</dbReference>
<dbReference type="Pfam" id="PF00023">
    <property type="entry name" value="Ank"/>
    <property type="match status" value="2"/>
</dbReference>
<dbReference type="InterPro" id="IPR008271">
    <property type="entry name" value="Ser/Thr_kinase_AS"/>
</dbReference>
<dbReference type="SUPFAM" id="SSF48403">
    <property type="entry name" value="Ankyrin repeat"/>
    <property type="match status" value="1"/>
</dbReference>
<name>F9G0A5_FUSOF</name>
<accession>F9G0A5</accession>
<dbReference type="InterPro" id="IPR036770">
    <property type="entry name" value="Ankyrin_rpt-contain_sf"/>
</dbReference>
<dbReference type="PANTHER" id="PTHR24198:SF165">
    <property type="entry name" value="ANKYRIN REPEAT-CONTAINING PROTEIN-RELATED"/>
    <property type="match status" value="1"/>
</dbReference>
<dbReference type="InterPro" id="IPR002110">
    <property type="entry name" value="Ankyrin_rpt"/>
</dbReference>
<dbReference type="SUPFAM" id="SSF56112">
    <property type="entry name" value="Protein kinase-like (PK-like)"/>
    <property type="match status" value="1"/>
</dbReference>
<dbReference type="SMART" id="SM00248">
    <property type="entry name" value="ANK"/>
    <property type="match status" value="5"/>
</dbReference>
<feature type="repeat" description="ANK" evidence="3">
    <location>
        <begin position="883"/>
        <end position="915"/>
    </location>
</feature>
<evidence type="ECO:0000256" key="1">
    <source>
        <dbReference type="ARBA" id="ARBA00022737"/>
    </source>
</evidence>
<evidence type="ECO:0000259" key="5">
    <source>
        <dbReference type="PROSITE" id="PS50011"/>
    </source>
</evidence>
<dbReference type="PROSITE" id="PS00108">
    <property type="entry name" value="PROTEIN_KINASE_ST"/>
    <property type="match status" value="1"/>
</dbReference>
<dbReference type="PROSITE" id="PS50297">
    <property type="entry name" value="ANK_REP_REGION"/>
    <property type="match status" value="2"/>
</dbReference>
<dbReference type="PANTHER" id="PTHR24198">
    <property type="entry name" value="ANKYRIN REPEAT AND PROTEIN KINASE DOMAIN-CONTAINING PROTEIN"/>
    <property type="match status" value="1"/>
</dbReference>
<feature type="region of interest" description="Disordered" evidence="4">
    <location>
        <begin position="24"/>
        <end position="43"/>
    </location>
</feature>
<feature type="domain" description="Protein kinase" evidence="5">
    <location>
        <begin position="76"/>
        <end position="477"/>
    </location>
</feature>
<dbReference type="Gene3D" id="1.25.40.20">
    <property type="entry name" value="Ankyrin repeat-containing domain"/>
    <property type="match status" value="3"/>
</dbReference>
<proteinExistence type="predicted"/>
<sequence>MEQKELIDAPGVVEAMEALNLNTHQTTDSSPEDDPSSNSDVPKELSPIEALSLICPISVLAICASPFQPAPHEMLWRTQMQIAAGSYGRVSVGTLLKRQMNPHLTYLSGRESRWPGEVELVAFKLPHRVDQVITEIGDHKETPSAIHFKDIIPELTLLATPKILYHDNIVDLLGYVWEPYGGVGQVRYAPTLILKFTELGSLRLFLKSAPALDINRKIRLCADICQALITLHHEIEVMGRHVGVFHGDLKPDNILIFEDKSEDCYVAKLCDLGSCIRYSDDTPLHANEVTPGTKGWGSPQSTGSHDQLIHPLSSEMFSFGLLVAYIILGMDAYQIPEVERFLMSTYFSSVTMHGPSQVFGEDLDMNGAQQWMIDTHFDSFVDSIFRAVEDLNLPEKEGAIVMSVLHQTLVFAPEQRAHRFSDIFASLDVKYKKSKHRTPREPILNTMEDPSSRLSIHWALALVTSTATMNHLFHDWLGQHLEVVFNHLMSKNSSTLTSVISHVALLRGLLAFLPPNVGSKMAAGKTWLTRAALHGDPDVSVLAYRLLRAQDHNASTDLTDCLVRAAKAGSILARESGAVPSFLISDIDEHVFLARVQDLFEENAIWPMHLLAFIHDDAEIRNLVETLNGEGWDLQTQTWLGIDQVNGGYLTYSMTMPGTALHWAVQMNNLAAVKALVEAGATPYTFTESRRNAWAVAVGARLLPIIKYFVESCACTDVAARSHWTVEALYYGLPEAYLACGESYIEGSCEIFRYLFGQNILPRREAYASTVSLGSGDALLLKRLLDEDYDEERDFTMVKRLLIDAVITGDISAVQILLSHLPRFETSDYSIHALTSAITSRAAEEDAVFRLLLQHISPAFDINIRFTHLHVKTHQSPIISETEGHTLLHSAFDHGKINMALELLRNGADPTILSIGKDIPGAGMNAFGRLFFANTHYNYLALKTFLQSEYIRDHPNFVFDNAVIIPASNRNIFHFLTSDEDSRVHDSAIHKTTALNELLRHLRRVPSSRAKLRDLLNAQTLEAGGELGITPLYSAAVSGFADAVSLLVANGADPLFRILADPDNGIPGLTPLHAVDTRGLEAWKEDWLVHETTLVRNGVPWFEIGAPVARKWASDYEKRTWRTIRVFKQILLKTPAGRELWERRRKFRSQEGLRVE</sequence>
<feature type="repeat" description="ANK" evidence="3">
    <location>
        <begin position="1027"/>
        <end position="1053"/>
    </location>
</feature>
<evidence type="ECO:0000256" key="2">
    <source>
        <dbReference type="ARBA" id="ARBA00023043"/>
    </source>
</evidence>
<dbReference type="PROSITE" id="PS50088">
    <property type="entry name" value="ANK_REPEAT"/>
    <property type="match status" value="2"/>
</dbReference>
<dbReference type="AlphaFoldDB" id="F9G0A5"/>
<protein>
    <recommendedName>
        <fullName evidence="5">Protein kinase domain-containing protein</fullName>
    </recommendedName>
</protein>
<dbReference type="GO" id="GO:0004672">
    <property type="term" value="F:protein kinase activity"/>
    <property type="evidence" value="ECO:0007669"/>
    <property type="project" value="InterPro"/>
</dbReference>
<keyword evidence="2 3" id="KW-0040">ANK repeat</keyword>
<evidence type="ECO:0000256" key="3">
    <source>
        <dbReference type="PROSITE-ProRule" id="PRU00023"/>
    </source>
</evidence>
<organism evidence="6">
    <name type="scientific">Fusarium oxysporum (strain Fo5176)</name>
    <name type="common">Fusarium vascular wilt</name>
    <dbReference type="NCBI Taxonomy" id="660025"/>
    <lineage>
        <taxon>Eukaryota</taxon>
        <taxon>Fungi</taxon>
        <taxon>Dikarya</taxon>
        <taxon>Ascomycota</taxon>
        <taxon>Pezizomycotina</taxon>
        <taxon>Sordariomycetes</taxon>
        <taxon>Hypocreomycetidae</taxon>
        <taxon>Hypocreales</taxon>
        <taxon>Nectriaceae</taxon>
        <taxon>Fusarium</taxon>
        <taxon>Fusarium oxysporum species complex</taxon>
    </lineage>
</organism>
<dbReference type="PROSITE" id="PS50011">
    <property type="entry name" value="PROTEIN_KINASE_DOM"/>
    <property type="match status" value="1"/>
</dbReference>
<dbReference type="InterPro" id="IPR000719">
    <property type="entry name" value="Prot_kinase_dom"/>
</dbReference>
<evidence type="ECO:0000256" key="4">
    <source>
        <dbReference type="SAM" id="MobiDB-lite"/>
    </source>
</evidence>
<dbReference type="EMBL" id="AFQF01002983">
    <property type="protein sequence ID" value="EGU77407.1"/>
    <property type="molecule type" value="Genomic_DNA"/>
</dbReference>
<dbReference type="Pfam" id="PF00069">
    <property type="entry name" value="Pkinase"/>
    <property type="match status" value="1"/>
</dbReference>
<keyword evidence="1" id="KW-0677">Repeat</keyword>
<dbReference type="GO" id="GO:0005524">
    <property type="term" value="F:ATP binding"/>
    <property type="evidence" value="ECO:0007669"/>
    <property type="project" value="InterPro"/>
</dbReference>
<evidence type="ECO:0000313" key="6">
    <source>
        <dbReference type="EMBL" id="EGU77407.1"/>
    </source>
</evidence>